<evidence type="ECO:0000259" key="1">
    <source>
        <dbReference type="Pfam" id="PF05050"/>
    </source>
</evidence>
<dbReference type="EMBL" id="MN739731">
    <property type="protein sequence ID" value="QHT23379.1"/>
    <property type="molecule type" value="Genomic_DNA"/>
</dbReference>
<accession>A0A6C0E529</accession>
<dbReference type="InterPro" id="IPR029044">
    <property type="entry name" value="Nucleotide-diphossugar_trans"/>
</dbReference>
<dbReference type="Gene3D" id="3.40.50.150">
    <property type="entry name" value="Vaccinia Virus protein VP39"/>
    <property type="match status" value="2"/>
</dbReference>
<dbReference type="InterPro" id="IPR052514">
    <property type="entry name" value="SAM-dependent_MTase"/>
</dbReference>
<feature type="domain" description="Methyltransferase FkbM" evidence="1">
    <location>
        <begin position="258"/>
        <end position="440"/>
    </location>
</feature>
<dbReference type="Gene3D" id="3.90.550.10">
    <property type="entry name" value="Spore Coat Polysaccharide Biosynthesis Protein SpsA, Chain A"/>
    <property type="match status" value="1"/>
</dbReference>
<dbReference type="SUPFAM" id="SSF53335">
    <property type="entry name" value="S-adenosyl-L-methionine-dependent methyltransferases"/>
    <property type="match status" value="2"/>
</dbReference>
<dbReference type="NCBIfam" id="TIGR01444">
    <property type="entry name" value="fkbM_fam"/>
    <property type="match status" value="1"/>
</dbReference>
<proteinExistence type="predicted"/>
<sequence length="716" mass="84512">MKKCIFCCVFNQEKYVDMFYLLLESIFIYGNVDDNTHILVYTSTNFMNIIKQSNLFDDEKVKFEINDSYDNVDKACKARLDLFNFKSISMYEKILYLDTDILIKDDINKVFDVCKEDLLYVLEEGTIDYVEADYWGNILFGDKINNYNDKTAFTSGILLFNNCEKMKGLFCKINEDIIERPHYFSCYDQPYIIYNAFKYNLHNNKVLKLLAVNNDTNIHSDKVIHHFPGVPGYYQRKIDKMTKFLNNMKDYNYKYIIQIGSHIGNTPNDFLYNNINPNFKYIMIEPVPYLFNKLKENYKLYNNITFLNIAISNHDGFIDLYIPSEKNDFTKLVYYTNQLASTNKEHITTFVPECIVDKINIECKTLNTIIKDYNIKEIEYLYSDTEGHDYDILMNLDLSLIRPKNIIFENKHMDGPKHSLDINNAPRYFNLLDNFKKYGYDINYQTSEDTHIKLFKTINIEDDIWTCSDKMRYDIYYFFKDKTDFKIAEIGSHKGYSTKVLSKIFSKVYAVDNSIEWTNFNKNFNKDATNIEYVMLDIYKDSWDILPQDIEVSFIDADHSYNGCKSDIFNSIKRLTNLKYIIFDDYGVWDGVKQIVDELMENKILKFEKFIGINNVPGPNGIVENVNEGIICSINEFIKNNNLENKTYTWENSYIKFLDNFRMDAFGEGQYKFVDKQNIIAYFGGREHNITFNDDYTEFSSIRKDDSQVVTGKVTN</sequence>
<protein>
    <recommendedName>
        <fullName evidence="1">Methyltransferase FkbM domain-containing protein</fullName>
    </recommendedName>
</protein>
<dbReference type="PANTHER" id="PTHR34203">
    <property type="entry name" value="METHYLTRANSFERASE, FKBM FAMILY PROTEIN"/>
    <property type="match status" value="1"/>
</dbReference>
<dbReference type="AlphaFoldDB" id="A0A6C0E529"/>
<dbReference type="InterPro" id="IPR006342">
    <property type="entry name" value="FkbM_mtfrase"/>
</dbReference>
<organism evidence="2">
    <name type="scientific">viral metagenome</name>
    <dbReference type="NCBI Taxonomy" id="1070528"/>
    <lineage>
        <taxon>unclassified sequences</taxon>
        <taxon>metagenomes</taxon>
        <taxon>organismal metagenomes</taxon>
    </lineage>
</organism>
<dbReference type="Pfam" id="PF05050">
    <property type="entry name" value="Methyltransf_21"/>
    <property type="match status" value="1"/>
</dbReference>
<dbReference type="SUPFAM" id="SSF53448">
    <property type="entry name" value="Nucleotide-diphospho-sugar transferases"/>
    <property type="match status" value="1"/>
</dbReference>
<dbReference type="Pfam" id="PF13578">
    <property type="entry name" value="Methyltransf_24"/>
    <property type="match status" value="1"/>
</dbReference>
<evidence type="ECO:0000313" key="2">
    <source>
        <dbReference type="EMBL" id="QHT23379.1"/>
    </source>
</evidence>
<dbReference type="PANTHER" id="PTHR34203:SF15">
    <property type="entry name" value="SLL1173 PROTEIN"/>
    <property type="match status" value="1"/>
</dbReference>
<dbReference type="InterPro" id="IPR029063">
    <property type="entry name" value="SAM-dependent_MTases_sf"/>
</dbReference>
<name>A0A6C0E529_9ZZZZ</name>
<reference evidence="2" key="1">
    <citation type="journal article" date="2020" name="Nature">
        <title>Giant virus diversity and host interactions through global metagenomics.</title>
        <authorList>
            <person name="Schulz F."/>
            <person name="Roux S."/>
            <person name="Paez-Espino D."/>
            <person name="Jungbluth S."/>
            <person name="Walsh D.A."/>
            <person name="Denef V.J."/>
            <person name="McMahon K.D."/>
            <person name="Konstantinidis K.T."/>
            <person name="Eloe-Fadrosh E.A."/>
            <person name="Kyrpides N.C."/>
            <person name="Woyke T."/>
        </authorList>
    </citation>
    <scope>NUCLEOTIDE SEQUENCE</scope>
    <source>
        <strain evidence="2">GVMAG-M-3300023179-116</strain>
    </source>
</reference>